<evidence type="ECO:0000256" key="2">
    <source>
        <dbReference type="ARBA" id="ARBA00023134"/>
    </source>
</evidence>
<name>A0A139I7C2_9PEZI</name>
<dbReference type="InterPro" id="IPR027417">
    <property type="entry name" value="P-loop_NTPase"/>
</dbReference>
<dbReference type="EMBL" id="LFZO01000258">
    <property type="protein sequence ID" value="KXT10495.1"/>
    <property type="molecule type" value="Genomic_DNA"/>
</dbReference>
<feature type="compositionally biased region" description="Basic and acidic residues" evidence="3">
    <location>
        <begin position="458"/>
        <end position="467"/>
    </location>
</feature>
<dbReference type="InterPro" id="IPR030378">
    <property type="entry name" value="G_CP_dom"/>
</dbReference>
<dbReference type="PANTHER" id="PTHR45782">
    <property type="entry name" value="MITOCHONDRIAL RIBOSOME-ASSOCIATED GTPASE 1"/>
    <property type="match status" value="1"/>
</dbReference>
<keyword evidence="1" id="KW-0547">Nucleotide-binding</keyword>
<dbReference type="Pfam" id="PF01926">
    <property type="entry name" value="MMR_HSR1"/>
    <property type="match status" value="1"/>
</dbReference>
<dbReference type="SUPFAM" id="SSF52540">
    <property type="entry name" value="P-loop containing nucleoside triphosphate hydrolases"/>
    <property type="match status" value="1"/>
</dbReference>
<dbReference type="GO" id="GO:0032543">
    <property type="term" value="P:mitochondrial translation"/>
    <property type="evidence" value="ECO:0007669"/>
    <property type="project" value="TreeGrafter"/>
</dbReference>
<dbReference type="PANTHER" id="PTHR45782:SF4">
    <property type="entry name" value="MITOCHONDRIAL RIBOSOME-ASSOCIATED GTPASE 1"/>
    <property type="match status" value="1"/>
</dbReference>
<dbReference type="GO" id="GO:0005525">
    <property type="term" value="F:GTP binding"/>
    <property type="evidence" value="ECO:0007669"/>
    <property type="project" value="UniProtKB-KW"/>
</dbReference>
<reference evidence="5 6" key="1">
    <citation type="submission" date="2015-07" db="EMBL/GenBank/DDBJ databases">
        <title>Comparative genomics of the Sigatoka disease complex on banana suggests a link between parallel evolutionary changes in Pseudocercospora fijiensis and Pseudocercospora eumusae and increased virulence on the banana host.</title>
        <authorList>
            <person name="Chang T.-C."/>
            <person name="Salvucci A."/>
            <person name="Crous P.W."/>
            <person name="Stergiopoulos I."/>
        </authorList>
    </citation>
    <scope>NUCLEOTIDE SEQUENCE [LARGE SCALE GENOMIC DNA]</scope>
    <source>
        <strain evidence="5 6">CBS 116634</strain>
    </source>
</reference>
<dbReference type="InterPro" id="IPR023179">
    <property type="entry name" value="GTP-bd_ortho_bundle_sf"/>
</dbReference>
<evidence type="ECO:0000259" key="4">
    <source>
        <dbReference type="PROSITE" id="PS51721"/>
    </source>
</evidence>
<dbReference type="PROSITE" id="PS51721">
    <property type="entry name" value="G_CP"/>
    <property type="match status" value="1"/>
</dbReference>
<feature type="compositionally biased region" description="Basic and acidic residues" evidence="3">
    <location>
        <begin position="442"/>
        <end position="451"/>
    </location>
</feature>
<evidence type="ECO:0000313" key="5">
    <source>
        <dbReference type="EMBL" id="KXT10495.1"/>
    </source>
</evidence>
<dbReference type="GO" id="GO:0005739">
    <property type="term" value="C:mitochondrion"/>
    <property type="evidence" value="ECO:0007669"/>
    <property type="project" value="TreeGrafter"/>
</dbReference>
<dbReference type="InterPro" id="IPR006073">
    <property type="entry name" value="GTP-bd"/>
</dbReference>
<accession>A0A139I7C2</accession>
<feature type="compositionally biased region" description="Acidic residues" evidence="3">
    <location>
        <begin position="656"/>
        <end position="676"/>
    </location>
</feature>
<dbReference type="Gene3D" id="3.40.50.300">
    <property type="entry name" value="P-loop containing nucleotide triphosphate hydrolases"/>
    <property type="match status" value="1"/>
</dbReference>
<sequence>MTSFIPRNLFPTLESLPRSYYLGHHAAGLSKMRTMLSQIDLIVECRDYRIPMTSRNPMFEDSLAGKERMIVYTKKDLGSSNVELDKKNEQMIRQWHDPSKVVFSNHKDRKDVRRILDHIKGIASARGSLTGSHLMVVGMPNVGKSSLLNALRREGVGKGKAAHTGAQPGVTRKIGTGVKIVLPDETGSSGIYLLDTPGVFMPYVPDADAMLKLALCGSVKDTVVPALNLADYLLFRVNLNDPRVYADYSEPTNDVMQLLDAMARKTGRLMKGAEPDLEGTAIWMVQRWRTGHLGTFLLDEVSGQAIERYRSLSPSSSLNQARKAGKQALRDRARARRAAASSLQDLCLFLPHRFRRGRHFYNDGDGVAARAAIGLNVPGIGLSSVLSTFHLQPRGESSSLGNTTASRLRRIFDAMAQTMSSAVALPEDSSGIPTNGLKRRHSGNEQPKDAKSGAQAARKQDDERLEDRQRRVEKLAIERKREQIRVDEEDMRIRHKQMLNTANFLQTRTEPRLYYRPWDLLPDEEDRIEDQVRDAQAEIDKELDAWDKEKEERLKALEGSSDTKSVKETTVAQNGEHSPNKIGEKHEKKHGKKESDADNQMKSDDTNKSDETAKSAEIPESDQNAPDGAESRPSEAGAADDTPKATKEAQTPVEEGKDDADDEDHVVEGDEDNVIY</sequence>
<dbReference type="CDD" id="cd01856">
    <property type="entry name" value="YlqF"/>
    <property type="match status" value="1"/>
</dbReference>
<evidence type="ECO:0000256" key="1">
    <source>
        <dbReference type="ARBA" id="ARBA00022741"/>
    </source>
</evidence>
<keyword evidence="2" id="KW-0342">GTP-binding</keyword>
<dbReference type="AlphaFoldDB" id="A0A139I7C2"/>
<dbReference type="InterPro" id="IPR006786">
    <property type="entry name" value="Pinin_SDK_MemA"/>
</dbReference>
<feature type="compositionally biased region" description="Polar residues" evidence="3">
    <location>
        <begin position="560"/>
        <end position="577"/>
    </location>
</feature>
<dbReference type="OrthoDB" id="269151at2759"/>
<dbReference type="Gene3D" id="1.10.1580.10">
    <property type="match status" value="1"/>
</dbReference>
<proteinExistence type="predicted"/>
<feature type="compositionally biased region" description="Basic and acidic residues" evidence="3">
    <location>
        <begin position="593"/>
        <end position="614"/>
    </location>
</feature>
<comment type="caution">
    <text evidence="5">The sequence shown here is derived from an EMBL/GenBank/DDBJ whole genome shotgun (WGS) entry which is preliminary data.</text>
</comment>
<evidence type="ECO:0000313" key="6">
    <source>
        <dbReference type="Proteomes" id="UP000073492"/>
    </source>
</evidence>
<organism evidence="5 6">
    <name type="scientific">Pseudocercospora musae</name>
    <dbReference type="NCBI Taxonomy" id="113226"/>
    <lineage>
        <taxon>Eukaryota</taxon>
        <taxon>Fungi</taxon>
        <taxon>Dikarya</taxon>
        <taxon>Ascomycota</taxon>
        <taxon>Pezizomycotina</taxon>
        <taxon>Dothideomycetes</taxon>
        <taxon>Dothideomycetidae</taxon>
        <taxon>Mycosphaerellales</taxon>
        <taxon>Mycosphaerellaceae</taxon>
        <taxon>Pseudocercospora</taxon>
    </lineage>
</organism>
<protein>
    <recommendedName>
        <fullName evidence="4">CP-type G domain-containing protein</fullName>
    </recommendedName>
</protein>
<keyword evidence="6" id="KW-1185">Reference proteome</keyword>
<feature type="region of interest" description="Disordered" evidence="3">
    <location>
        <begin position="548"/>
        <end position="676"/>
    </location>
</feature>
<dbReference type="Proteomes" id="UP000073492">
    <property type="component" value="Unassembled WGS sequence"/>
</dbReference>
<dbReference type="Pfam" id="PF04696">
    <property type="entry name" value="Pinin_SDK_memA"/>
    <property type="match status" value="1"/>
</dbReference>
<gene>
    <name evidence="5" type="ORF">AC579_4260</name>
</gene>
<feature type="region of interest" description="Disordered" evidence="3">
    <location>
        <begin position="422"/>
        <end position="467"/>
    </location>
</feature>
<feature type="domain" description="CP-type G" evidence="4">
    <location>
        <begin position="29"/>
        <end position="202"/>
    </location>
</feature>
<dbReference type="GO" id="GO:0003924">
    <property type="term" value="F:GTPase activity"/>
    <property type="evidence" value="ECO:0007669"/>
    <property type="project" value="TreeGrafter"/>
</dbReference>
<evidence type="ECO:0000256" key="3">
    <source>
        <dbReference type="SAM" id="MobiDB-lite"/>
    </source>
</evidence>